<name>A0ABR3TW86_9PEZI</name>
<keyword evidence="2" id="KW-0408">Iron</keyword>
<keyword evidence="4" id="KW-1133">Transmembrane helix</keyword>
<evidence type="ECO:0000256" key="3">
    <source>
        <dbReference type="SAM" id="MobiDB-lite"/>
    </source>
</evidence>
<dbReference type="PANTHER" id="PTHR47435">
    <property type="entry name" value="KELCH REPEAT PROTEIN (AFU_ORTHOLOGUE AFUA_5G12780)"/>
    <property type="match status" value="1"/>
</dbReference>
<keyword evidence="7" id="KW-1185">Reference proteome</keyword>
<dbReference type="EMBL" id="JAKEKT020000018">
    <property type="protein sequence ID" value="KAL1645675.1"/>
    <property type="molecule type" value="Genomic_DNA"/>
</dbReference>
<reference evidence="6 7" key="1">
    <citation type="journal article" date="2023" name="Plant Dis.">
        <title>First Report of Diplodia intermedia Causing Canker and Dieback Diseases on Apple Trees in Canada.</title>
        <authorList>
            <person name="Ellouze W."/>
            <person name="Ilyukhin E."/>
            <person name="Sulman M."/>
            <person name="Ali S."/>
        </authorList>
    </citation>
    <scope>NUCLEOTIDE SEQUENCE [LARGE SCALE GENOMIC DNA]</scope>
    <source>
        <strain evidence="6 7">M45-28</strain>
    </source>
</reference>
<evidence type="ECO:0000256" key="5">
    <source>
        <dbReference type="SAM" id="SignalP"/>
    </source>
</evidence>
<evidence type="ECO:0000313" key="7">
    <source>
        <dbReference type="Proteomes" id="UP001521184"/>
    </source>
</evidence>
<dbReference type="Proteomes" id="UP001521184">
    <property type="component" value="Unassembled WGS sequence"/>
</dbReference>
<dbReference type="InterPro" id="IPR011043">
    <property type="entry name" value="Gal_Oxase/kelch_b-propeller"/>
</dbReference>
<keyword evidence="5" id="KW-0732">Signal</keyword>
<accession>A0ABR3TW86</accession>
<feature type="chain" id="PRO_5045439960" description="Kelch repeat protein" evidence="5">
    <location>
        <begin position="27"/>
        <end position="652"/>
    </location>
</feature>
<dbReference type="SUPFAM" id="SSF50965">
    <property type="entry name" value="Galactose oxidase, central domain"/>
    <property type="match status" value="2"/>
</dbReference>
<evidence type="ECO:0000313" key="6">
    <source>
        <dbReference type="EMBL" id="KAL1645675.1"/>
    </source>
</evidence>
<evidence type="ECO:0008006" key="8">
    <source>
        <dbReference type="Google" id="ProtNLM"/>
    </source>
</evidence>
<protein>
    <recommendedName>
        <fullName evidence="8">Kelch repeat protein</fullName>
    </recommendedName>
</protein>
<proteinExistence type="predicted"/>
<keyword evidence="4" id="KW-0472">Membrane</keyword>
<feature type="region of interest" description="Disordered" evidence="3">
    <location>
        <begin position="604"/>
        <end position="652"/>
    </location>
</feature>
<evidence type="ECO:0000256" key="2">
    <source>
        <dbReference type="ARBA" id="ARBA00023004"/>
    </source>
</evidence>
<feature type="transmembrane region" description="Helical" evidence="4">
    <location>
        <begin position="505"/>
        <end position="527"/>
    </location>
</feature>
<feature type="signal peptide" evidence="5">
    <location>
        <begin position="1"/>
        <end position="26"/>
    </location>
</feature>
<evidence type="ECO:0000256" key="4">
    <source>
        <dbReference type="SAM" id="Phobius"/>
    </source>
</evidence>
<dbReference type="Gene3D" id="2.120.10.80">
    <property type="entry name" value="Kelch-type beta propeller"/>
    <property type="match status" value="2"/>
</dbReference>
<comment type="caution">
    <text evidence="6">The sequence shown here is derived from an EMBL/GenBank/DDBJ whole genome shotgun (WGS) entry which is preliminary data.</text>
</comment>
<organism evidence="6 7">
    <name type="scientific">Diplodia intermedia</name>
    <dbReference type="NCBI Taxonomy" id="856260"/>
    <lineage>
        <taxon>Eukaryota</taxon>
        <taxon>Fungi</taxon>
        <taxon>Dikarya</taxon>
        <taxon>Ascomycota</taxon>
        <taxon>Pezizomycotina</taxon>
        <taxon>Dothideomycetes</taxon>
        <taxon>Dothideomycetes incertae sedis</taxon>
        <taxon>Botryosphaeriales</taxon>
        <taxon>Botryosphaeriaceae</taxon>
        <taxon>Diplodia</taxon>
    </lineage>
</organism>
<dbReference type="InterPro" id="IPR015915">
    <property type="entry name" value="Kelch-typ_b-propeller"/>
</dbReference>
<gene>
    <name evidence="6" type="ORF">SLS58_003559</name>
</gene>
<sequence length="652" mass="69303">MYPFQCRHRLWPLSLWALGRVATAQSSTLNFTNSTALGYDPVRLMCARWEHQTALKGDVLYVDGGLETIYDGNERWTDEFYLGLNYYLLGVNMSGSWDWETNISISIWNKSASTPSPPTSLRGHLFQGLPEDPKIYLYGGADFSSNSSQHNYSSPNAGVLWSYDTVERSDWAAIDISNASPWQPTRGAHAEASDLGLAFYLNGEAGDVESIAVWGNLSTLVAHLEGMIVLDTANTTGRTAWNVSTEAMTGGTPRSGAGMAYVPEMGESGALVLVGGIAREPLINDDPASGELINLSQIQIWDVSSWLSSPDKNGTWYTQTATGSIPALRTDFCLVAATAADGSSHNIYLYGGRNPKSGTIYDDVYALSLPSFTWTRLFEGQSPRWGHTCHLVPNSTQLITLGGALDLERATCDWEWRGVAALDVWSVTWNSAFDAGARPYKVTQGVAEVVGGGDGGGATLTAPAGGWETAALAGLFERGSTSTTTGSTAAAASGSGGKGSGTGAIVGGVVGGIAGAVLVALASVVLLRRRRRRRGNRTAVELDHDDTQRHEVVGSLPDKPRRKLSGLDVPADAELPGDVAALEMDGEDRFERVVELDAGADATRFEMAGSGMEPRGLEDGQDGRSSSMGREGGGEDVVARRPMAGSGEVRAD</sequence>
<keyword evidence="1" id="KW-0677">Repeat</keyword>
<evidence type="ECO:0000256" key="1">
    <source>
        <dbReference type="ARBA" id="ARBA00022737"/>
    </source>
</evidence>
<dbReference type="PANTHER" id="PTHR47435:SF4">
    <property type="entry name" value="KELCH REPEAT PROTEIN (AFU_ORTHOLOGUE AFUA_5G12780)"/>
    <property type="match status" value="1"/>
</dbReference>
<keyword evidence="4" id="KW-0812">Transmembrane</keyword>